<organism evidence="2 3">
    <name type="scientific">Pseudomonas putida</name>
    <name type="common">Arthrobacter siderocapsulatus</name>
    <dbReference type="NCBI Taxonomy" id="303"/>
    <lineage>
        <taxon>Bacteria</taxon>
        <taxon>Pseudomonadati</taxon>
        <taxon>Pseudomonadota</taxon>
        <taxon>Gammaproteobacteria</taxon>
        <taxon>Pseudomonadales</taxon>
        <taxon>Pseudomonadaceae</taxon>
        <taxon>Pseudomonas</taxon>
    </lineage>
</organism>
<dbReference type="InterPro" id="IPR013096">
    <property type="entry name" value="Cupin_2"/>
</dbReference>
<dbReference type="AlphaFoldDB" id="A0A1X1A778"/>
<dbReference type="RefSeq" id="WP_084853939.1">
    <property type="nucleotide sequence ID" value="NZ_NBWC01000002.1"/>
</dbReference>
<dbReference type="SUPFAM" id="SSF51182">
    <property type="entry name" value="RmlC-like cupins"/>
    <property type="match status" value="1"/>
</dbReference>
<name>A0A1X1A778_PSEPU</name>
<evidence type="ECO:0000313" key="2">
    <source>
        <dbReference type="EMBL" id="ORL67768.1"/>
    </source>
</evidence>
<proteinExistence type="predicted"/>
<dbReference type="InterPro" id="IPR011051">
    <property type="entry name" value="RmlC_Cupin_sf"/>
</dbReference>
<evidence type="ECO:0000259" key="1">
    <source>
        <dbReference type="Pfam" id="PF07883"/>
    </source>
</evidence>
<dbReference type="OrthoDB" id="287220at2"/>
<dbReference type="EMBL" id="NBWC01000002">
    <property type="protein sequence ID" value="ORL67768.1"/>
    <property type="molecule type" value="Genomic_DNA"/>
</dbReference>
<dbReference type="Proteomes" id="UP000193675">
    <property type="component" value="Unassembled WGS sequence"/>
</dbReference>
<dbReference type="PROSITE" id="PS51257">
    <property type="entry name" value="PROKAR_LIPOPROTEIN"/>
    <property type="match status" value="1"/>
</dbReference>
<protein>
    <recommendedName>
        <fullName evidence="1">Cupin type-2 domain-containing protein</fullName>
    </recommendedName>
</protein>
<dbReference type="CDD" id="cd02236">
    <property type="entry name" value="cupin_CV2614-like"/>
    <property type="match status" value="1"/>
</dbReference>
<accession>A0A1X1A778</accession>
<reference evidence="2 3" key="1">
    <citation type="submission" date="2017-04" db="EMBL/GenBank/DDBJ databases">
        <title>Presence of VIM-2 positive Pseudomonas species in chickens and their surrounding environment.</title>
        <authorList>
            <person name="Zhang R."/>
        </authorList>
    </citation>
    <scope>NUCLEOTIDE SEQUENCE [LARGE SCALE GENOMIC DNA]</scope>
    <source>
        <strain evidence="2 3">DZ-C18</strain>
    </source>
</reference>
<evidence type="ECO:0000313" key="3">
    <source>
        <dbReference type="Proteomes" id="UP000193675"/>
    </source>
</evidence>
<sequence length="146" mass="15393">MPRTARLALAASILLTGCTSPSIGPNGAETEVLLRTTSAWDGTPYEAYPKGQPELALFRISIPANTALDWHCHTAPNVGFVMAGELVVETQNGKQRTLKAGDALAEIVGGIHRGFTEEQPAQLLVFYASAPGVPDATPAPLCPEQI</sequence>
<dbReference type="Pfam" id="PF07883">
    <property type="entry name" value="Cupin_2"/>
    <property type="match status" value="1"/>
</dbReference>
<feature type="domain" description="Cupin type-2" evidence="1">
    <location>
        <begin position="60"/>
        <end position="126"/>
    </location>
</feature>
<comment type="caution">
    <text evidence="2">The sequence shown here is derived from an EMBL/GenBank/DDBJ whole genome shotgun (WGS) entry which is preliminary data.</text>
</comment>
<gene>
    <name evidence="2" type="ORF">B7H17_01520</name>
</gene>
<dbReference type="Gene3D" id="2.60.120.10">
    <property type="entry name" value="Jelly Rolls"/>
    <property type="match status" value="1"/>
</dbReference>
<dbReference type="InterPro" id="IPR014710">
    <property type="entry name" value="RmlC-like_jellyroll"/>
</dbReference>